<reference evidence="1 2" key="1">
    <citation type="submission" date="2019-08" db="EMBL/GenBank/DDBJ databases">
        <authorList>
            <person name="Grouzdev D."/>
            <person name="Tikhonova E."/>
            <person name="Kravchenko I."/>
        </authorList>
    </citation>
    <scope>NUCLEOTIDE SEQUENCE [LARGE SCALE GENOMIC DNA]</scope>
    <source>
        <strain evidence="1 2">59b</strain>
    </source>
</reference>
<evidence type="ECO:0000313" key="2">
    <source>
        <dbReference type="Proteomes" id="UP000324927"/>
    </source>
</evidence>
<dbReference type="InterPro" id="IPR014955">
    <property type="entry name" value="DUF1826"/>
</dbReference>
<dbReference type="AlphaFoldDB" id="A0A5A9FXX4"/>
<accession>A0A5A9FXX4</accession>
<comment type="caution">
    <text evidence="1">The sequence shown here is derived from an EMBL/GenBank/DDBJ whole genome shotgun (WGS) entry which is preliminary data.</text>
</comment>
<dbReference type="Pfam" id="PF08856">
    <property type="entry name" value="DUF1826"/>
    <property type="match status" value="1"/>
</dbReference>
<dbReference type="OrthoDB" id="5342505at2"/>
<keyword evidence="2" id="KW-1185">Reference proteome</keyword>
<name>A0A5A9FXX4_AZOLI</name>
<dbReference type="EMBL" id="VTTN01000030">
    <property type="protein sequence ID" value="KAA0587173.1"/>
    <property type="molecule type" value="Genomic_DNA"/>
</dbReference>
<dbReference type="RefSeq" id="WP_149235526.1">
    <property type="nucleotide sequence ID" value="NZ_JALJXJ010000025.1"/>
</dbReference>
<proteinExistence type="predicted"/>
<organism evidence="1 2">
    <name type="scientific">Azospirillum lipoferum</name>
    <dbReference type="NCBI Taxonomy" id="193"/>
    <lineage>
        <taxon>Bacteria</taxon>
        <taxon>Pseudomonadati</taxon>
        <taxon>Pseudomonadota</taxon>
        <taxon>Alphaproteobacteria</taxon>
        <taxon>Rhodospirillales</taxon>
        <taxon>Azospirillaceae</taxon>
        <taxon>Azospirillum</taxon>
    </lineage>
</organism>
<sequence length="228" mass="23997">MSSLSQSPAQSPAAIFPCPAAGLDGQAHVAECRTADALSAIRRPNVNLAVWRRPLPAGIAAQSARAAAHGLSCHLATSPEEAADDLLAALPPRRIEGPLLTDIVGLVRLYADIVGCTALRLRLDSLSGDGCRFFHVDYVGLRLLCTYRGAGTQWLPDGAVIRSALGRGDNEAVQSDPGRVQSLRAGDVALLKGEGWPGNRGRGLVHRSPPAGRSGAPRLLLCMDHDEH</sequence>
<gene>
    <name evidence="1" type="ORF">FZ942_34345</name>
</gene>
<protein>
    <submittedName>
        <fullName evidence="1">DUF1826 domain-containing protein</fullName>
    </submittedName>
</protein>
<evidence type="ECO:0000313" key="1">
    <source>
        <dbReference type="EMBL" id="KAA0587173.1"/>
    </source>
</evidence>
<dbReference type="Proteomes" id="UP000324927">
    <property type="component" value="Unassembled WGS sequence"/>
</dbReference>